<dbReference type="Proteomes" id="UP000694402">
    <property type="component" value="Unassembled WGS sequence"/>
</dbReference>
<dbReference type="GO" id="GO:0016624">
    <property type="term" value="F:oxidoreductase activity, acting on the aldehyde or oxo group of donors, disulfide as acceptor"/>
    <property type="evidence" value="ECO:0007669"/>
    <property type="project" value="InterPro"/>
</dbReference>
<keyword evidence="5" id="KW-0786">Thiamine pyrophosphate</keyword>
<dbReference type="PIRSF" id="PIRSF000157">
    <property type="entry name" value="Oxoglu_dh_E1"/>
    <property type="match status" value="1"/>
</dbReference>
<comment type="similarity">
    <text evidence="2">Belongs to the alpha-ketoglutarate dehydrogenase family.</text>
</comment>
<evidence type="ECO:0000256" key="10">
    <source>
        <dbReference type="ARBA" id="ARBA00042817"/>
    </source>
</evidence>
<evidence type="ECO:0000256" key="2">
    <source>
        <dbReference type="ARBA" id="ARBA00006936"/>
    </source>
</evidence>
<evidence type="ECO:0000256" key="6">
    <source>
        <dbReference type="ARBA" id="ARBA00040865"/>
    </source>
</evidence>
<dbReference type="Pfam" id="PF02779">
    <property type="entry name" value="Transket_pyr"/>
    <property type="match status" value="1"/>
</dbReference>
<evidence type="ECO:0000256" key="12">
    <source>
        <dbReference type="ARBA" id="ARBA00051440"/>
    </source>
</evidence>
<protein>
    <recommendedName>
        <fullName evidence="6">2-oxoadipate dehydrogenase complex component E1</fullName>
    </recommendedName>
    <alternativeName>
        <fullName evidence="7">2-oxoadipate dehydrogenase, mitochondrial</fullName>
    </alternativeName>
    <alternativeName>
        <fullName evidence="10">Alpha-ketoadipate dehydrogenase</fullName>
    </alternativeName>
    <alternativeName>
        <fullName evidence="8">Dehydrogenase E1 and transketolase domain-containing protein 1</fullName>
    </alternativeName>
    <alternativeName>
        <fullName evidence="9">Probable 2-oxoglutarate dehydrogenase E1 component DHKTD1, mitochondrial</fullName>
    </alternativeName>
</protein>
<dbReference type="InterPro" id="IPR005475">
    <property type="entry name" value="Transketolase-like_Pyr-bd"/>
</dbReference>
<comment type="cofactor">
    <cofactor evidence="1">
        <name>thiamine diphosphate</name>
        <dbReference type="ChEBI" id="CHEBI:58937"/>
    </cofactor>
</comment>
<dbReference type="InterPro" id="IPR011603">
    <property type="entry name" value="2oxoglutarate_DH_E1"/>
</dbReference>
<keyword evidence="3" id="KW-0809">Transit peptide</keyword>
<dbReference type="Pfam" id="PF16870">
    <property type="entry name" value="OxoGdeHyase_C"/>
    <property type="match status" value="1"/>
</dbReference>
<comment type="catalytic activity">
    <reaction evidence="12">
        <text>N(6)-[(R)-lipoyl]-L-lysyl-[protein] + 2-oxoadipate + H(+) = N(6)-[(R)-S(8)-glutaryldihydrolipoyl]-L-lysyl-[protein] + CO2</text>
        <dbReference type="Rhea" id="RHEA:69576"/>
        <dbReference type="Rhea" id="RHEA-COMP:10474"/>
        <dbReference type="Rhea" id="RHEA-COMP:20093"/>
        <dbReference type="ChEBI" id="CHEBI:15378"/>
        <dbReference type="ChEBI" id="CHEBI:16526"/>
        <dbReference type="ChEBI" id="CHEBI:57499"/>
        <dbReference type="ChEBI" id="CHEBI:83099"/>
        <dbReference type="ChEBI" id="CHEBI:184385"/>
    </reaction>
    <physiologicalReaction direction="left-to-right" evidence="12">
        <dbReference type="Rhea" id="RHEA:69577"/>
    </physiologicalReaction>
</comment>
<dbReference type="CDD" id="cd02016">
    <property type="entry name" value="TPP_E1_OGDC_like"/>
    <property type="match status" value="1"/>
</dbReference>
<dbReference type="GeneTree" id="ENSGT00950000183125"/>
<dbReference type="PANTHER" id="PTHR23152:SF4">
    <property type="entry name" value="2-OXOADIPATE DEHYDROGENASE COMPLEX COMPONENT E1"/>
    <property type="match status" value="1"/>
</dbReference>
<accession>A0A8C8C7Z0</accession>
<dbReference type="Ensembl" id="ENSOTST00005008614.2">
    <property type="protein sequence ID" value="ENSOTSP00005007806.2"/>
    <property type="gene ID" value="ENSOTSG00005002971.2"/>
</dbReference>
<evidence type="ECO:0000313" key="15">
    <source>
        <dbReference type="Ensembl" id="ENSOTSP00005007806.2"/>
    </source>
</evidence>
<dbReference type="Gene3D" id="1.10.287.1150">
    <property type="entry name" value="TPP helical domain"/>
    <property type="match status" value="1"/>
</dbReference>
<reference evidence="15" key="1">
    <citation type="submission" date="2025-08" db="UniProtKB">
        <authorList>
            <consortium name="Ensembl"/>
        </authorList>
    </citation>
    <scope>IDENTIFICATION</scope>
</reference>
<feature type="region of interest" description="Disordered" evidence="13">
    <location>
        <begin position="276"/>
        <end position="297"/>
    </location>
</feature>
<dbReference type="FunFam" id="1.10.287.1150:FF:000005">
    <property type="entry name" value="probable 2-oxoglutarate dehydrogenase E1 component DHKTD1, mitochondrial"/>
    <property type="match status" value="1"/>
</dbReference>
<comment type="function">
    <text evidence="11">2-oxoadipate dehydrogenase (E1a) component of the 2-oxoadipate dehydrogenase complex (OADHC). Participates in the first step, rate limiting for the overall conversion of 2-oxoadipate (alpha-ketoadipate) to glutaryl-CoA and CO(2) catalyzed by the whole OADHC. Catalyzes the irreversible decarboxylation of 2-oxoadipate via the thiamine diphosphate (ThDP) cofactor and subsequent transfer of the decarboxylated acyl intermediate on an oxidized dihydrolipoyl group that is covalently amidated to the E2 enzyme (dihydrolipoyllysine-residue succinyltransferase or DLST). Can catalyze the decarboxylation of 2-oxoglutarate in vitro, but at a much lower rate than 2-oxoadipate. Responsible for the last step of L-lysine, L-hydroxylysine and L-tryptophan catabolism with the common product being 2-oxoadipate.</text>
</comment>
<dbReference type="PANTHER" id="PTHR23152">
    <property type="entry name" value="2-OXOGLUTARATE DEHYDROGENASE"/>
    <property type="match status" value="1"/>
</dbReference>
<feature type="domain" description="Transketolase-like pyrimidine-binding" evidence="14">
    <location>
        <begin position="509"/>
        <end position="712"/>
    </location>
</feature>
<evidence type="ECO:0000256" key="13">
    <source>
        <dbReference type="SAM" id="MobiDB-lite"/>
    </source>
</evidence>
<gene>
    <name evidence="15" type="primary">DHTKD1</name>
</gene>
<reference evidence="15" key="2">
    <citation type="submission" date="2025-09" db="UniProtKB">
        <authorList>
            <consortium name="Ensembl"/>
        </authorList>
    </citation>
    <scope>IDENTIFICATION</scope>
</reference>
<proteinExistence type="inferred from homology"/>
<dbReference type="AlphaFoldDB" id="A0A8C8C7Z0"/>
<sequence>ELLYLLNVLAFRSKRSLCEHFYNGQICMEDHGLARLVEAYRAHGHKAAKINPLLPNDPVEDSVPEINMLTGAVQGPLNTSGLRHFGKAEASVEEVIGYLEESYCGHISIETSQLTSLEEREWLADRFEQLKKEMFTAEERIKLAKLMLESQEFDHFLASKFSTVKRYGGEGAESMMGVFYEMFRLSAHSGVTDIVMGMPHRGRLNLLTGLLQFPPELMFRKMRGLSEFPADSPSIGDVLSHLTSSVELDFGAAHPLHVTMLPNPSHLEAINPVTQGKTRARQQLKQEGDYSPDENAQPGDKVVCLQVHGDASFSGQGIVPETFTISLLPHFRVGGSIHLIVNNQVGYTTPSARGRSSLYCSDVGKMVGCAVIHVNGDHADEVVRATRLAVEYQRRFRKDVILDLLCYRQWGHNELDEPSFTNPAMYKIIRAPWGVEKRIVLLLLLQGRWGGLEEPQARVTHWDTGVPAPLLQYVGAKSVEIPEGVQLHSHLGKMHVTGRLAKVENGTNLDWSTAEAMAFGSLLCQGFNIRISGQDVGRGTFSQRHAMIVCQDTNDMYIPLNHIDTEQKGFMEVCNSALSEEAVLGFEYGMAIAQPKLLPIWEAQFGDFFNGAQIIFDTFISGGEAKWLLQCGMVILLPHGYDGAGPEHSSCRIERFLQLCDSKEEGVDGDNVNMGVVNPTTPAQYFHLLRRQMIRNFRKPLIVAGPKTLLRFSGATSSLVDMAPGTYFKPVIGDPSVTPASVQRVVLCSGKHYYALLKQRETSAASQTTALIRLEELCPFPLEALQQELNKYTNAKEFVWSQEEPQNMGPWSFVAPRFEKQLACKLRLVSRPALPAPAVGIGALHQQQNEAVLTATFSS</sequence>
<dbReference type="GO" id="GO:0030976">
    <property type="term" value="F:thiamine pyrophosphate binding"/>
    <property type="evidence" value="ECO:0007669"/>
    <property type="project" value="InterPro"/>
</dbReference>
<name>A0A8C8C7Z0_ONCTS</name>
<dbReference type="Gene3D" id="3.40.50.11610">
    <property type="entry name" value="Multifunctional 2-oxoglutarate metabolism enzyme, C-terminal domain"/>
    <property type="match status" value="1"/>
</dbReference>
<dbReference type="SUPFAM" id="SSF52518">
    <property type="entry name" value="Thiamin diphosphate-binding fold (THDP-binding)"/>
    <property type="match status" value="2"/>
</dbReference>
<evidence type="ECO:0000256" key="3">
    <source>
        <dbReference type="ARBA" id="ARBA00022946"/>
    </source>
</evidence>
<keyword evidence="4" id="KW-0560">Oxidoreductase</keyword>
<dbReference type="InterPro" id="IPR029061">
    <property type="entry name" value="THDP-binding"/>
</dbReference>
<dbReference type="Gene3D" id="3.40.50.970">
    <property type="match status" value="1"/>
</dbReference>
<dbReference type="InterPro" id="IPR042179">
    <property type="entry name" value="KGD_C_sf"/>
</dbReference>
<evidence type="ECO:0000256" key="9">
    <source>
        <dbReference type="ARBA" id="ARBA00042537"/>
    </source>
</evidence>
<dbReference type="InterPro" id="IPR031717">
    <property type="entry name" value="ODO-1/KGD_C"/>
</dbReference>
<evidence type="ECO:0000256" key="8">
    <source>
        <dbReference type="ARBA" id="ARBA00042094"/>
    </source>
</evidence>
<evidence type="ECO:0000256" key="4">
    <source>
        <dbReference type="ARBA" id="ARBA00023002"/>
    </source>
</evidence>
<evidence type="ECO:0000259" key="14">
    <source>
        <dbReference type="SMART" id="SM00861"/>
    </source>
</evidence>
<evidence type="ECO:0000256" key="11">
    <source>
        <dbReference type="ARBA" id="ARBA00045379"/>
    </source>
</evidence>
<feature type="compositionally biased region" description="Polar residues" evidence="13">
    <location>
        <begin position="276"/>
        <end position="285"/>
    </location>
</feature>
<evidence type="ECO:0000313" key="16">
    <source>
        <dbReference type="Proteomes" id="UP000694402"/>
    </source>
</evidence>
<dbReference type="Gene3D" id="3.40.50.12470">
    <property type="match status" value="1"/>
</dbReference>
<keyword evidence="16" id="KW-1185">Reference proteome</keyword>
<evidence type="ECO:0000256" key="5">
    <source>
        <dbReference type="ARBA" id="ARBA00023052"/>
    </source>
</evidence>
<dbReference type="InterPro" id="IPR001017">
    <property type="entry name" value="DH_E1"/>
</dbReference>
<organism evidence="15 16">
    <name type="scientific">Oncorhynchus tshawytscha</name>
    <name type="common">Chinook salmon</name>
    <name type="synonym">Salmo tshawytscha</name>
    <dbReference type="NCBI Taxonomy" id="74940"/>
    <lineage>
        <taxon>Eukaryota</taxon>
        <taxon>Metazoa</taxon>
        <taxon>Chordata</taxon>
        <taxon>Craniata</taxon>
        <taxon>Vertebrata</taxon>
        <taxon>Euteleostomi</taxon>
        <taxon>Actinopterygii</taxon>
        <taxon>Neopterygii</taxon>
        <taxon>Teleostei</taxon>
        <taxon>Protacanthopterygii</taxon>
        <taxon>Salmoniformes</taxon>
        <taxon>Salmonidae</taxon>
        <taxon>Salmoninae</taxon>
        <taxon>Oncorhynchus</taxon>
    </lineage>
</organism>
<evidence type="ECO:0000256" key="1">
    <source>
        <dbReference type="ARBA" id="ARBA00001964"/>
    </source>
</evidence>
<dbReference type="SMART" id="SM00861">
    <property type="entry name" value="Transket_pyr"/>
    <property type="match status" value="1"/>
</dbReference>
<evidence type="ECO:0000256" key="7">
    <source>
        <dbReference type="ARBA" id="ARBA00041619"/>
    </source>
</evidence>
<dbReference type="Pfam" id="PF00676">
    <property type="entry name" value="E1_dh"/>
    <property type="match status" value="1"/>
</dbReference>